<dbReference type="PRINTS" id="PR00039">
    <property type="entry name" value="HTHLYSR"/>
</dbReference>
<comment type="caution">
    <text evidence="7">The sequence shown here is derived from an EMBL/GenBank/DDBJ whole genome shotgun (WGS) entry which is preliminary data.</text>
</comment>
<evidence type="ECO:0000256" key="2">
    <source>
        <dbReference type="ARBA" id="ARBA00023015"/>
    </source>
</evidence>
<dbReference type="Proteomes" id="UP001067235">
    <property type="component" value="Unassembled WGS sequence"/>
</dbReference>
<dbReference type="Pfam" id="PF03466">
    <property type="entry name" value="LysR_substrate"/>
    <property type="match status" value="1"/>
</dbReference>
<keyword evidence="4" id="KW-0010">Activator</keyword>
<dbReference type="PANTHER" id="PTHR30346">
    <property type="entry name" value="TRANSCRIPTIONAL DUAL REGULATOR HCAR-RELATED"/>
    <property type="match status" value="1"/>
</dbReference>
<feature type="domain" description="HTH lysR-type" evidence="6">
    <location>
        <begin position="1"/>
        <end position="59"/>
    </location>
</feature>
<dbReference type="InterPro" id="IPR000847">
    <property type="entry name" value="LysR_HTH_N"/>
</dbReference>
<evidence type="ECO:0000313" key="8">
    <source>
        <dbReference type="Proteomes" id="UP001067235"/>
    </source>
</evidence>
<accession>A0ABT4MXD9</accession>
<evidence type="ECO:0000256" key="3">
    <source>
        <dbReference type="ARBA" id="ARBA00023125"/>
    </source>
</evidence>
<evidence type="ECO:0000256" key="1">
    <source>
        <dbReference type="ARBA" id="ARBA00009437"/>
    </source>
</evidence>
<keyword evidence="5" id="KW-0804">Transcription</keyword>
<dbReference type="SUPFAM" id="SSF53850">
    <property type="entry name" value="Periplasmic binding protein-like II"/>
    <property type="match status" value="1"/>
</dbReference>
<reference evidence="7" key="1">
    <citation type="submission" date="2022-12" db="EMBL/GenBank/DDBJ databases">
        <authorList>
            <person name="Krivoruchko A.V."/>
            <person name="Elkin A."/>
        </authorList>
    </citation>
    <scope>NUCLEOTIDE SEQUENCE</scope>
    <source>
        <strain evidence="7">IEGM 1388</strain>
    </source>
</reference>
<dbReference type="PANTHER" id="PTHR30346:SF28">
    <property type="entry name" value="HTH-TYPE TRANSCRIPTIONAL REGULATOR CYNR"/>
    <property type="match status" value="1"/>
</dbReference>
<dbReference type="RefSeq" id="WP_301572597.1">
    <property type="nucleotide sequence ID" value="NZ_JAPWIE010000005.1"/>
</dbReference>
<keyword evidence="8" id="KW-1185">Reference proteome</keyword>
<dbReference type="Gene3D" id="3.40.190.10">
    <property type="entry name" value="Periplasmic binding protein-like II"/>
    <property type="match status" value="2"/>
</dbReference>
<sequence>MDLLRHLRFFVAVADEGHFGNAAVRLEMTQPPVSQGLRRLERNLGVELIRRAPHGAELTAAGRELLPRARVLIDDADRFTGEARRLREHADVLRCGLPPDLDPSIAAQCAAALAGLGSDRRHRISVAPVVDLVDDVRKGLLDLAIVEHPCVRDGLESGPVARIERTFLVPAGHPVAAAKRPTVRMLQGLALAHSPRAANPPAFDLLVDTLHVRGLDPAMLPVRAPGELVAAVAGGEAFAVAPTPGHLSLVTGIETVSMISDDVPLRLLVIRRPEAQRPPIDSLESALWKLSR</sequence>
<evidence type="ECO:0000256" key="4">
    <source>
        <dbReference type="ARBA" id="ARBA00023159"/>
    </source>
</evidence>
<dbReference type="SUPFAM" id="SSF46785">
    <property type="entry name" value="Winged helix' DNA-binding domain"/>
    <property type="match status" value="1"/>
</dbReference>
<dbReference type="InterPro" id="IPR005119">
    <property type="entry name" value="LysR_subst-bd"/>
</dbReference>
<dbReference type="Gene3D" id="1.10.10.10">
    <property type="entry name" value="Winged helix-like DNA-binding domain superfamily/Winged helix DNA-binding domain"/>
    <property type="match status" value="1"/>
</dbReference>
<comment type="similarity">
    <text evidence="1">Belongs to the LysR transcriptional regulatory family.</text>
</comment>
<dbReference type="EMBL" id="JAPWIE010000005">
    <property type="protein sequence ID" value="MCZ4551683.1"/>
    <property type="molecule type" value="Genomic_DNA"/>
</dbReference>
<evidence type="ECO:0000256" key="5">
    <source>
        <dbReference type="ARBA" id="ARBA00023163"/>
    </source>
</evidence>
<dbReference type="InterPro" id="IPR036388">
    <property type="entry name" value="WH-like_DNA-bd_sf"/>
</dbReference>
<dbReference type="PROSITE" id="PS50931">
    <property type="entry name" value="HTH_LYSR"/>
    <property type="match status" value="1"/>
</dbReference>
<organism evidence="7 8">
    <name type="scientific">Gordonia rubripertincta</name>
    <name type="common">Rhodococcus corallinus</name>
    <dbReference type="NCBI Taxonomy" id="36822"/>
    <lineage>
        <taxon>Bacteria</taxon>
        <taxon>Bacillati</taxon>
        <taxon>Actinomycetota</taxon>
        <taxon>Actinomycetes</taxon>
        <taxon>Mycobacteriales</taxon>
        <taxon>Gordoniaceae</taxon>
        <taxon>Gordonia</taxon>
    </lineage>
</organism>
<evidence type="ECO:0000313" key="7">
    <source>
        <dbReference type="EMBL" id="MCZ4551683.1"/>
    </source>
</evidence>
<evidence type="ECO:0000259" key="6">
    <source>
        <dbReference type="PROSITE" id="PS50931"/>
    </source>
</evidence>
<name>A0ABT4MXD9_GORRU</name>
<keyword evidence="3" id="KW-0238">DNA-binding</keyword>
<dbReference type="InterPro" id="IPR036390">
    <property type="entry name" value="WH_DNA-bd_sf"/>
</dbReference>
<proteinExistence type="inferred from homology"/>
<gene>
    <name evidence="7" type="ORF">O4213_16950</name>
</gene>
<keyword evidence="2" id="KW-0805">Transcription regulation</keyword>
<protein>
    <submittedName>
        <fullName evidence="7">LysR family transcriptional regulator</fullName>
    </submittedName>
</protein>
<dbReference type="Pfam" id="PF00126">
    <property type="entry name" value="HTH_1"/>
    <property type="match status" value="1"/>
</dbReference>